<reference evidence="7 8" key="1">
    <citation type="submission" date="2022-12" db="EMBL/GenBank/DDBJ databases">
        <title>Dasania phycosphaerae sp. nov., isolated from particulate material of the south coast of Korea.</title>
        <authorList>
            <person name="Jiang Y."/>
        </authorList>
    </citation>
    <scope>NUCLEOTIDE SEQUENCE [LARGE SCALE GENOMIC DNA]</scope>
    <source>
        <strain evidence="7 8">GY-19</strain>
    </source>
</reference>
<dbReference type="Pfam" id="PF00691">
    <property type="entry name" value="OmpA"/>
    <property type="match status" value="1"/>
</dbReference>
<dbReference type="InterPro" id="IPR050330">
    <property type="entry name" value="Bact_OuterMem_StrucFunc"/>
</dbReference>
<dbReference type="Gene3D" id="2.40.160.20">
    <property type="match status" value="1"/>
</dbReference>
<protein>
    <submittedName>
        <fullName evidence="7">OmpA family protein</fullName>
    </submittedName>
</protein>
<feature type="signal peptide" evidence="5">
    <location>
        <begin position="1"/>
        <end position="20"/>
    </location>
</feature>
<keyword evidence="8" id="KW-1185">Reference proteome</keyword>
<keyword evidence="3 4" id="KW-0472">Membrane</keyword>
<dbReference type="Pfam" id="PF13505">
    <property type="entry name" value="OMP_b-brl"/>
    <property type="match status" value="1"/>
</dbReference>
<dbReference type="InterPro" id="IPR027385">
    <property type="entry name" value="Beta-barrel_OMP"/>
</dbReference>
<evidence type="ECO:0000256" key="4">
    <source>
        <dbReference type="PROSITE-ProRule" id="PRU00473"/>
    </source>
</evidence>
<dbReference type="InterPro" id="IPR011250">
    <property type="entry name" value="OMP/PagP_B-barrel"/>
</dbReference>
<evidence type="ECO:0000313" key="7">
    <source>
        <dbReference type="EMBL" id="MCZ0863616.1"/>
    </source>
</evidence>
<comment type="subcellular location">
    <subcellularLocation>
        <location evidence="1">Membrane</location>
    </subcellularLocation>
</comment>
<dbReference type="GO" id="GO:0009279">
    <property type="term" value="C:cell outer membrane"/>
    <property type="evidence" value="ECO:0007669"/>
    <property type="project" value="InterPro"/>
</dbReference>
<dbReference type="Pfam" id="PF02412">
    <property type="entry name" value="TSP_3"/>
    <property type="match status" value="2"/>
</dbReference>
<accession>A0A9J6RH57</accession>
<dbReference type="InterPro" id="IPR036737">
    <property type="entry name" value="OmpA-like_sf"/>
</dbReference>
<dbReference type="GO" id="GO:0007155">
    <property type="term" value="P:cell adhesion"/>
    <property type="evidence" value="ECO:0007669"/>
    <property type="project" value="InterPro"/>
</dbReference>
<dbReference type="GO" id="GO:0005509">
    <property type="term" value="F:calcium ion binding"/>
    <property type="evidence" value="ECO:0007669"/>
    <property type="project" value="InterPro"/>
</dbReference>
<dbReference type="InterPro" id="IPR028974">
    <property type="entry name" value="TSP_type-3_rpt"/>
</dbReference>
<comment type="caution">
    <text evidence="7">The sequence shown here is derived from an EMBL/GenBank/DDBJ whole genome shotgun (WGS) entry which is preliminary data.</text>
</comment>
<dbReference type="InterPro" id="IPR006665">
    <property type="entry name" value="OmpA-like"/>
</dbReference>
<dbReference type="AlphaFoldDB" id="A0A9J6RH57"/>
<proteinExistence type="predicted"/>
<dbReference type="SUPFAM" id="SSF103647">
    <property type="entry name" value="TSP type-3 repeat"/>
    <property type="match status" value="1"/>
</dbReference>
<dbReference type="PANTHER" id="PTHR30329:SF21">
    <property type="entry name" value="LIPOPROTEIN YIAD-RELATED"/>
    <property type="match status" value="1"/>
</dbReference>
<feature type="domain" description="OmpA-like" evidence="6">
    <location>
        <begin position="249"/>
        <end position="367"/>
    </location>
</feature>
<evidence type="ECO:0000259" key="6">
    <source>
        <dbReference type="PROSITE" id="PS51123"/>
    </source>
</evidence>
<dbReference type="InterPro" id="IPR006690">
    <property type="entry name" value="OMPA-like_CS"/>
</dbReference>
<feature type="chain" id="PRO_5039942960" evidence="5">
    <location>
        <begin position="21"/>
        <end position="369"/>
    </location>
</feature>
<dbReference type="Gene3D" id="3.30.1330.60">
    <property type="entry name" value="OmpA-like domain"/>
    <property type="match status" value="1"/>
</dbReference>
<name>A0A9J6RH57_9GAMM</name>
<evidence type="ECO:0000256" key="1">
    <source>
        <dbReference type="ARBA" id="ARBA00004370"/>
    </source>
</evidence>
<evidence type="ECO:0000313" key="8">
    <source>
        <dbReference type="Proteomes" id="UP001069090"/>
    </source>
</evidence>
<dbReference type="InterPro" id="IPR003367">
    <property type="entry name" value="Thrombospondin_3-like_rpt"/>
</dbReference>
<evidence type="ECO:0000256" key="3">
    <source>
        <dbReference type="ARBA" id="ARBA00023136"/>
    </source>
</evidence>
<gene>
    <name evidence="7" type="ORF">O0V09_00285</name>
</gene>
<dbReference type="CDD" id="cd07185">
    <property type="entry name" value="OmpA_C-like"/>
    <property type="match status" value="1"/>
</dbReference>
<sequence>MMKKTLVTAIALSIANIALAEDHSGQWYLNPMVGHQKPDSERRLNEDVVYGLGVEYQYNESWGTELKYLQGSMDSEGVPGNDADMKHLLLEGIYNLNALGNNKFTPYLALGLGHQEYDYDLSGENGETTATFGPGFRYAFSDRWSTKVDYRLVHALDYSENDGLFTIALSYAFGKTAAKPVAQKPMVADADKDGVIDSQDQCPNSAMGVSVDSRGCELDSDGDGVVNSKDQCPNTVAGAKVDAKGCAEKLTRTETIVLNVSFASSSAQLTDNFMPEVEKAAAFMRKYSSVTAVIEGHTDSSGGAAFNQRLSQRRAEAVRDVLINQFGIAANRLTAVGYGEDRPVADNSTVAGRKANRRVAAVFKAQVTE</sequence>
<evidence type="ECO:0000256" key="2">
    <source>
        <dbReference type="ARBA" id="ARBA00022729"/>
    </source>
</evidence>
<dbReference type="RefSeq" id="WP_258329764.1">
    <property type="nucleotide sequence ID" value="NZ_JAPTGG010000001.1"/>
</dbReference>
<organism evidence="7 8">
    <name type="scientific">Dasania phycosphaerae</name>
    <dbReference type="NCBI Taxonomy" id="2950436"/>
    <lineage>
        <taxon>Bacteria</taxon>
        <taxon>Pseudomonadati</taxon>
        <taxon>Pseudomonadota</taxon>
        <taxon>Gammaproteobacteria</taxon>
        <taxon>Cellvibrionales</taxon>
        <taxon>Spongiibacteraceae</taxon>
        <taxon>Dasania</taxon>
    </lineage>
</organism>
<dbReference type="PROSITE" id="PS51123">
    <property type="entry name" value="OMPA_2"/>
    <property type="match status" value="1"/>
</dbReference>
<evidence type="ECO:0000256" key="5">
    <source>
        <dbReference type="SAM" id="SignalP"/>
    </source>
</evidence>
<dbReference type="Proteomes" id="UP001069090">
    <property type="component" value="Unassembled WGS sequence"/>
</dbReference>
<dbReference type="SUPFAM" id="SSF103088">
    <property type="entry name" value="OmpA-like"/>
    <property type="match status" value="1"/>
</dbReference>
<dbReference type="PANTHER" id="PTHR30329">
    <property type="entry name" value="STATOR ELEMENT OF FLAGELLAR MOTOR COMPLEX"/>
    <property type="match status" value="1"/>
</dbReference>
<dbReference type="PROSITE" id="PS01068">
    <property type="entry name" value="OMPA_1"/>
    <property type="match status" value="1"/>
</dbReference>
<dbReference type="EMBL" id="JAPTGG010000001">
    <property type="protein sequence ID" value="MCZ0863616.1"/>
    <property type="molecule type" value="Genomic_DNA"/>
</dbReference>
<dbReference type="SUPFAM" id="SSF56925">
    <property type="entry name" value="OMPA-like"/>
    <property type="match status" value="1"/>
</dbReference>
<keyword evidence="2 5" id="KW-0732">Signal</keyword>